<dbReference type="STRING" id="266749.SAMN05421876_101128"/>
<dbReference type="AlphaFoldDB" id="A0A0C1D1H6"/>
<keyword evidence="1" id="KW-0732">Signal</keyword>
<sequence length="189" mass="22090">MKSLQFFLLIFPTILFAQNQIVKSDFDGDKIMDKVYFDSESGMVICQLSSEKFKKVKTNSYNDDGTLSLGKTKNGFEISVSQMRAGNSFQFRYEKESKKMRLIGMWRSEFGPANNDGSGESSVNLLTNNYIGDWNYYDVKKSKLVKIPSIKKKMIFPKIYFDDLGDVFYKYMDQDVKYYEAEKKRLYHD</sequence>
<evidence type="ECO:0000313" key="2">
    <source>
        <dbReference type="EMBL" id="KIA90666.1"/>
    </source>
</evidence>
<gene>
    <name evidence="2" type="ORF">OA86_01960</name>
</gene>
<accession>A0A0C1D1H6</accession>
<dbReference type="EMBL" id="JSYL01000001">
    <property type="protein sequence ID" value="KIA90666.1"/>
    <property type="molecule type" value="Genomic_DNA"/>
</dbReference>
<evidence type="ECO:0000313" key="3">
    <source>
        <dbReference type="Proteomes" id="UP000031473"/>
    </source>
</evidence>
<dbReference type="RefSeq" id="WP_039347934.1">
    <property type="nucleotide sequence ID" value="NZ_FOLA01000001.1"/>
</dbReference>
<protein>
    <submittedName>
        <fullName evidence="2">Uncharacterized protein</fullName>
    </submittedName>
</protein>
<keyword evidence="3" id="KW-1185">Reference proteome</keyword>
<comment type="caution">
    <text evidence="2">The sequence shown here is derived from an EMBL/GenBank/DDBJ whole genome shotgun (WGS) entry which is preliminary data.</text>
</comment>
<name>A0A0C1D1H6_9FLAO</name>
<proteinExistence type="predicted"/>
<dbReference type="Proteomes" id="UP000031473">
    <property type="component" value="Unassembled WGS sequence"/>
</dbReference>
<evidence type="ECO:0000256" key="1">
    <source>
        <dbReference type="SAM" id="SignalP"/>
    </source>
</evidence>
<reference evidence="2 3" key="1">
    <citation type="submission" date="2014-10" db="EMBL/GenBank/DDBJ databases">
        <title>Kaistella jeonii genome.</title>
        <authorList>
            <person name="Clayton J.T."/>
            <person name="Newman J.D."/>
        </authorList>
    </citation>
    <scope>NUCLEOTIDE SEQUENCE [LARGE SCALE GENOMIC DNA]</scope>
    <source>
        <strain evidence="2 3">DSM 17048</strain>
    </source>
</reference>
<organism evidence="2 3">
    <name type="scientific">Kaistella jeonii</name>
    <dbReference type="NCBI Taxonomy" id="266749"/>
    <lineage>
        <taxon>Bacteria</taxon>
        <taxon>Pseudomonadati</taxon>
        <taxon>Bacteroidota</taxon>
        <taxon>Flavobacteriia</taxon>
        <taxon>Flavobacteriales</taxon>
        <taxon>Weeksellaceae</taxon>
        <taxon>Chryseobacterium group</taxon>
        <taxon>Kaistella</taxon>
    </lineage>
</organism>
<feature type="chain" id="PRO_5030004885" evidence="1">
    <location>
        <begin position="18"/>
        <end position="189"/>
    </location>
</feature>
<dbReference type="OrthoDB" id="1439845at2"/>
<feature type="signal peptide" evidence="1">
    <location>
        <begin position="1"/>
        <end position="17"/>
    </location>
</feature>